<dbReference type="GO" id="GO:0016491">
    <property type="term" value="F:oxidoreductase activity"/>
    <property type="evidence" value="ECO:0007669"/>
    <property type="project" value="UniProtKB-KW"/>
</dbReference>
<feature type="transmembrane region" description="Helical" evidence="5">
    <location>
        <begin position="573"/>
        <end position="594"/>
    </location>
</feature>
<dbReference type="STRING" id="416450.A0A1V6PZL9"/>
<feature type="transmembrane region" description="Helical" evidence="5">
    <location>
        <begin position="771"/>
        <end position="790"/>
    </location>
</feature>
<dbReference type="Pfam" id="PF00248">
    <property type="entry name" value="Aldo_ket_red"/>
    <property type="match status" value="1"/>
</dbReference>
<evidence type="ECO:0000256" key="3">
    <source>
        <dbReference type="ARBA" id="ARBA00023002"/>
    </source>
</evidence>
<proteinExistence type="predicted"/>
<keyword evidence="3" id="KW-0560">Oxidoreductase</keyword>
<dbReference type="SUPFAM" id="SSF51430">
    <property type="entry name" value="NAD(P)-linked oxidoreductase"/>
    <property type="match status" value="1"/>
</dbReference>
<comment type="caution">
    <text evidence="7">The sequence shown here is derived from an EMBL/GenBank/DDBJ whole genome shotgun (WGS) entry which is preliminary data.</text>
</comment>
<feature type="transmembrane region" description="Helical" evidence="5">
    <location>
        <begin position="704"/>
        <end position="723"/>
    </location>
</feature>
<dbReference type="InterPro" id="IPR026505">
    <property type="entry name" value="Solute_c_fam_35_mem_F3/F4"/>
</dbReference>
<keyword evidence="5" id="KW-0812">Transmembrane</keyword>
<gene>
    <name evidence="7" type="ORF">PENANT_c023G04279</name>
</gene>
<evidence type="ECO:0000256" key="1">
    <source>
        <dbReference type="ARBA" id="ARBA00004477"/>
    </source>
</evidence>
<name>A0A1V6PZL9_9EURO</name>
<dbReference type="EMBL" id="MDYN01000023">
    <property type="protein sequence ID" value="OQD82092.1"/>
    <property type="molecule type" value="Genomic_DNA"/>
</dbReference>
<feature type="transmembrane region" description="Helical" evidence="5">
    <location>
        <begin position="606"/>
        <end position="624"/>
    </location>
</feature>
<reference evidence="8" key="1">
    <citation type="journal article" date="2017" name="Nat. Microbiol.">
        <title>Global analysis of biosynthetic gene clusters reveals vast potential of secondary metabolite production in Penicillium species.</title>
        <authorList>
            <person name="Nielsen J.C."/>
            <person name="Grijseels S."/>
            <person name="Prigent S."/>
            <person name="Ji B."/>
            <person name="Dainat J."/>
            <person name="Nielsen K.F."/>
            <person name="Frisvad J.C."/>
            <person name="Workman M."/>
            <person name="Nielsen J."/>
        </authorList>
    </citation>
    <scope>NUCLEOTIDE SEQUENCE [LARGE SCALE GENOMIC DNA]</scope>
    <source>
        <strain evidence="8">IBT 31811</strain>
    </source>
</reference>
<feature type="transmembrane region" description="Helical" evidence="5">
    <location>
        <begin position="743"/>
        <end position="764"/>
    </location>
</feature>
<accession>A0A1V6PZL9</accession>
<dbReference type="SUPFAM" id="SSF103481">
    <property type="entry name" value="Multidrug resistance efflux transporter EmrE"/>
    <property type="match status" value="2"/>
</dbReference>
<protein>
    <recommendedName>
        <fullName evidence="6">NADP-dependent oxidoreductase domain-containing protein</fullName>
    </recommendedName>
</protein>
<organism evidence="7 8">
    <name type="scientific">Penicillium antarcticum</name>
    <dbReference type="NCBI Taxonomy" id="416450"/>
    <lineage>
        <taxon>Eukaryota</taxon>
        <taxon>Fungi</taxon>
        <taxon>Dikarya</taxon>
        <taxon>Ascomycota</taxon>
        <taxon>Pezizomycotina</taxon>
        <taxon>Eurotiomycetes</taxon>
        <taxon>Eurotiomycetidae</taxon>
        <taxon>Eurotiales</taxon>
        <taxon>Aspergillaceae</taxon>
        <taxon>Penicillium</taxon>
    </lineage>
</organism>
<keyword evidence="2" id="KW-0256">Endoplasmic reticulum</keyword>
<dbReference type="InterPro" id="IPR036812">
    <property type="entry name" value="NAD(P)_OxRdtase_dom_sf"/>
</dbReference>
<feature type="transmembrane region" description="Helical" evidence="5">
    <location>
        <begin position="796"/>
        <end position="819"/>
    </location>
</feature>
<evidence type="ECO:0000256" key="5">
    <source>
        <dbReference type="SAM" id="Phobius"/>
    </source>
</evidence>
<keyword evidence="5" id="KW-0472">Membrane</keyword>
<dbReference type="Gene3D" id="3.20.20.100">
    <property type="entry name" value="NADP-dependent oxidoreductase domain"/>
    <property type="match status" value="1"/>
</dbReference>
<feature type="compositionally biased region" description="Basic and acidic residues" evidence="4">
    <location>
        <begin position="388"/>
        <end position="397"/>
    </location>
</feature>
<dbReference type="Proteomes" id="UP000191672">
    <property type="component" value="Unassembled WGS sequence"/>
</dbReference>
<keyword evidence="5" id="KW-1133">Transmembrane helix</keyword>
<dbReference type="InterPro" id="IPR023210">
    <property type="entry name" value="NADP_OxRdtase_dom"/>
</dbReference>
<evidence type="ECO:0000313" key="7">
    <source>
        <dbReference type="EMBL" id="OQD82092.1"/>
    </source>
</evidence>
<feature type="transmembrane region" description="Helical" evidence="5">
    <location>
        <begin position="667"/>
        <end position="683"/>
    </location>
</feature>
<dbReference type="PANTHER" id="PTHR19346:SF4">
    <property type="entry name" value="SUGAR PHOSPHATE TRANSPORTER DOMAIN-CONTAINING PROTEIN"/>
    <property type="match status" value="1"/>
</dbReference>
<keyword evidence="8" id="KW-1185">Reference proteome</keyword>
<comment type="subcellular location">
    <subcellularLocation>
        <location evidence="1">Endoplasmic reticulum membrane</location>
        <topology evidence="1">Multi-pass membrane protein</topology>
    </subcellularLocation>
</comment>
<dbReference type="InterPro" id="IPR037185">
    <property type="entry name" value="EmrE-like"/>
</dbReference>
<feature type="compositionally biased region" description="Basic residues" evidence="4">
    <location>
        <begin position="446"/>
        <end position="455"/>
    </location>
</feature>
<feature type="transmembrane region" description="Helical" evidence="5">
    <location>
        <begin position="508"/>
        <end position="527"/>
    </location>
</feature>
<feature type="transmembrane region" description="Helical" evidence="5">
    <location>
        <begin position="631"/>
        <end position="647"/>
    </location>
</feature>
<dbReference type="PANTHER" id="PTHR19346">
    <property type="entry name" value="SUGAR PHOSPHATE TRANSPORTER DOMAIN-CONTAINING PROTEIN"/>
    <property type="match status" value="1"/>
</dbReference>
<dbReference type="CDD" id="cd19075">
    <property type="entry name" value="AKR_AKR7A1-5"/>
    <property type="match status" value="1"/>
</dbReference>
<sequence length="841" mass="93967">MPLIAQNPQPRVILGLMTFGPSEDKGARITSLDEYNKCLDYFQQQGFNEIDTARIYVGGEQEAFTAKANWKSRGLTIATKWYPHQPGFHKPNILRENFELSLKELQTDTVDIFYLHAADRATPFAETLEAVNQLHKEGKFVQLGLSNFTSFEVAEICTLCAANGWVRPTIYQAMYNAITRNIETELVPACHRYGLDIVTYNPLAGGLFSGKYKTRDIPAEGRFGEGSATGSNYRQRYFRDATFEALSLIEPVVEKHGLTLLETALRWVRHHSALRMDNGGRDGVLVGVSSFGQLETNLADLQKGPLPEEVVQALDKAWLVAKAESPVYWHLDLKYTYDTQKALSEENPPDHGGFHAIIKTINNSLINDAVASDTFELSEPRVISTPDTVHDSTHDSQDSDDEMAVNRPPLHRPTDGRSQQPLLKDGRQGRLSRSSFENDDTEGRPMLHHTRRPTIRSKSPEHDAAQATRKKYMIASGFLLLSLASFVVQTETASYIQNELGWKKPYCMLYMTHGSWSLLWLVQLGILRIQKRKMSWEAFWRRHVFLLRTTAQMVESQDVHLTNRSSNRSPIPYMVKTTAFVTTALTIAGGSWYVAVNMTTASDLTAIYNCSAFFAYAFSIPLLNEKLRFDKVFSVAVATIGVMVVAYGDRPEKKASKGGDDGAQNRLLGNIVIGIGSVLYGLYEVLYKRFACPPEGTSPGRGTIFANTFGSLIGAFTLLVLWIPLPFLHWTGWETFEWPTGEAGRMLIVSVCANATFSGSFLVLISLTSPVLSSVAALLTIFLVALVDWFRTGDPLSMASIIGGILIMVAFFMLSFSTYREMNEERKKHLENDEVESDSDA</sequence>
<evidence type="ECO:0000256" key="4">
    <source>
        <dbReference type="SAM" id="MobiDB-lite"/>
    </source>
</evidence>
<feature type="region of interest" description="Disordered" evidence="4">
    <location>
        <begin position="377"/>
        <end position="464"/>
    </location>
</feature>
<evidence type="ECO:0000259" key="6">
    <source>
        <dbReference type="Pfam" id="PF00248"/>
    </source>
</evidence>
<evidence type="ECO:0000313" key="8">
    <source>
        <dbReference type="Proteomes" id="UP000191672"/>
    </source>
</evidence>
<evidence type="ECO:0000256" key="2">
    <source>
        <dbReference type="ARBA" id="ARBA00022824"/>
    </source>
</evidence>
<feature type="domain" description="NADP-dependent oxidoreductase" evidence="6">
    <location>
        <begin position="12"/>
        <end position="318"/>
    </location>
</feature>
<dbReference type="AlphaFoldDB" id="A0A1V6PZL9"/>